<feature type="transmembrane region" description="Helical" evidence="1">
    <location>
        <begin position="125"/>
        <end position="149"/>
    </location>
</feature>
<keyword evidence="3" id="KW-1185">Reference proteome</keyword>
<dbReference type="EMBL" id="CAXLJM020000004">
    <property type="protein sequence ID" value="CAL8070639.1"/>
    <property type="molecule type" value="Genomic_DNA"/>
</dbReference>
<gene>
    <name evidence="2" type="ORF">ODALV1_LOCUS1345</name>
</gene>
<keyword evidence="1" id="KW-0472">Membrane</keyword>
<feature type="transmembrane region" description="Helical" evidence="1">
    <location>
        <begin position="54"/>
        <end position="72"/>
    </location>
</feature>
<reference evidence="2 3" key="1">
    <citation type="submission" date="2024-08" db="EMBL/GenBank/DDBJ databases">
        <authorList>
            <person name="Cucini C."/>
            <person name="Frati F."/>
        </authorList>
    </citation>
    <scope>NUCLEOTIDE SEQUENCE [LARGE SCALE GENOMIC DNA]</scope>
</reference>
<comment type="caution">
    <text evidence="2">The sequence shown here is derived from an EMBL/GenBank/DDBJ whole genome shotgun (WGS) entry which is preliminary data.</text>
</comment>
<evidence type="ECO:0000313" key="3">
    <source>
        <dbReference type="Proteomes" id="UP001642540"/>
    </source>
</evidence>
<evidence type="ECO:0000256" key="1">
    <source>
        <dbReference type="SAM" id="Phobius"/>
    </source>
</evidence>
<protein>
    <submittedName>
        <fullName evidence="2">Uncharacterized protein</fullName>
    </submittedName>
</protein>
<name>A0ABP1PLH3_9HEXA</name>
<organism evidence="2 3">
    <name type="scientific">Orchesella dallaii</name>
    <dbReference type="NCBI Taxonomy" id="48710"/>
    <lineage>
        <taxon>Eukaryota</taxon>
        <taxon>Metazoa</taxon>
        <taxon>Ecdysozoa</taxon>
        <taxon>Arthropoda</taxon>
        <taxon>Hexapoda</taxon>
        <taxon>Collembola</taxon>
        <taxon>Entomobryomorpha</taxon>
        <taxon>Entomobryoidea</taxon>
        <taxon>Orchesellidae</taxon>
        <taxon>Orchesellinae</taxon>
        <taxon>Orchesella</taxon>
    </lineage>
</organism>
<keyword evidence="1" id="KW-1133">Transmembrane helix</keyword>
<proteinExistence type="predicted"/>
<feature type="transmembrane region" description="Helical" evidence="1">
    <location>
        <begin position="93"/>
        <end position="113"/>
    </location>
</feature>
<accession>A0ABP1PLH3</accession>
<sequence>MDKVNVISTTNNISTSYSVFRRCSKNCSKKPLKPSNDKTDGEIFAQKITPEGESTLLVPFFNLFYYLGLVPFKTELVRITNSYCLRTNLLQQIVCGILHVFIFAFGIHVSIAAMFEFNKDTQTSIIAMLEFACNLSAMICMLLILLIVWRKRERDQYLRLIEPTRCNLKHPKAVGFLV</sequence>
<dbReference type="Proteomes" id="UP001642540">
    <property type="component" value="Unassembled WGS sequence"/>
</dbReference>
<keyword evidence="1" id="KW-0812">Transmembrane</keyword>
<evidence type="ECO:0000313" key="2">
    <source>
        <dbReference type="EMBL" id="CAL8070639.1"/>
    </source>
</evidence>